<sequence>MQKKLTITLDETVYDGLHKIIGRRRISRFIEELVRPHLLTHELEAAYQQMAQDEMREAEALAWAEATVGDVSDEPR</sequence>
<comment type="caution">
    <text evidence="1">The sequence shown here is derived from an EMBL/GenBank/DDBJ whole genome shotgun (WGS) entry which is preliminary data.</text>
</comment>
<proteinExistence type="predicted"/>
<dbReference type="AlphaFoldDB" id="A0A937VYS7"/>
<protein>
    <submittedName>
        <fullName evidence="1">Addiction module antitoxin</fullName>
    </submittedName>
</protein>
<dbReference type="EMBL" id="VGLS01000177">
    <property type="protein sequence ID" value="MBM3223654.1"/>
    <property type="molecule type" value="Genomic_DNA"/>
</dbReference>
<gene>
    <name evidence="1" type="ORF">FJZ47_07640</name>
</gene>
<dbReference type="Proteomes" id="UP000712673">
    <property type="component" value="Unassembled WGS sequence"/>
</dbReference>
<name>A0A937VYS7_UNCTE</name>
<organism evidence="1 2">
    <name type="scientific">Tectimicrobiota bacterium</name>
    <dbReference type="NCBI Taxonomy" id="2528274"/>
    <lineage>
        <taxon>Bacteria</taxon>
        <taxon>Pseudomonadati</taxon>
        <taxon>Nitrospinota/Tectimicrobiota group</taxon>
        <taxon>Candidatus Tectimicrobiota</taxon>
    </lineage>
</organism>
<reference evidence="1" key="1">
    <citation type="submission" date="2019-03" db="EMBL/GenBank/DDBJ databases">
        <title>Lake Tanganyika Metagenome-Assembled Genomes (MAGs).</title>
        <authorList>
            <person name="Tran P."/>
        </authorList>
    </citation>
    <scope>NUCLEOTIDE SEQUENCE</scope>
    <source>
        <strain evidence="1">K_DeepCast_65m_m2_066</strain>
    </source>
</reference>
<evidence type="ECO:0000313" key="2">
    <source>
        <dbReference type="Proteomes" id="UP000712673"/>
    </source>
</evidence>
<accession>A0A937VYS7</accession>
<evidence type="ECO:0000313" key="1">
    <source>
        <dbReference type="EMBL" id="MBM3223654.1"/>
    </source>
</evidence>